<gene>
    <name evidence="2" type="ORF">UFOPK3010_01386</name>
</gene>
<evidence type="ECO:0000313" key="2">
    <source>
        <dbReference type="EMBL" id="CAB4814999.1"/>
    </source>
</evidence>
<organism evidence="2">
    <name type="scientific">freshwater metagenome</name>
    <dbReference type="NCBI Taxonomy" id="449393"/>
    <lineage>
        <taxon>unclassified sequences</taxon>
        <taxon>metagenomes</taxon>
        <taxon>ecological metagenomes</taxon>
    </lineage>
</organism>
<dbReference type="AlphaFoldDB" id="A0A6J6Z0W5"/>
<evidence type="ECO:0000256" key="1">
    <source>
        <dbReference type="SAM" id="MobiDB-lite"/>
    </source>
</evidence>
<feature type="region of interest" description="Disordered" evidence="1">
    <location>
        <begin position="1"/>
        <end position="23"/>
    </location>
</feature>
<accession>A0A6J6Z0W5</accession>
<protein>
    <submittedName>
        <fullName evidence="2">Unannotated protein</fullName>
    </submittedName>
</protein>
<proteinExistence type="predicted"/>
<reference evidence="2" key="1">
    <citation type="submission" date="2020-05" db="EMBL/GenBank/DDBJ databases">
        <authorList>
            <person name="Chiriac C."/>
            <person name="Salcher M."/>
            <person name="Ghai R."/>
            <person name="Kavagutti S V."/>
        </authorList>
    </citation>
    <scope>NUCLEOTIDE SEQUENCE</scope>
</reference>
<name>A0A6J6Z0W5_9ZZZZ</name>
<sequence>MRESETGERNIGASAGGSPPQRLSECVTGVFDNEQMVLVGNSTDDIPIGAVADQVRRHDRPGLRRNHLGNPIDVDLEGIWCDVDEHGNGTLANDGSNIGGEGHRTRDDFITRLKIDGFVGEIQRRTSGIAHHAALFFKEVGDTTFHGLDVLADTHGRRPTA</sequence>
<dbReference type="EMBL" id="CAFAAM010000222">
    <property type="protein sequence ID" value="CAB4814999.1"/>
    <property type="molecule type" value="Genomic_DNA"/>
</dbReference>